<dbReference type="KEGG" id="stac:ABII15_01820"/>
<organism evidence="4">
    <name type="scientific">Streptomyces tabacisoli</name>
    <dbReference type="NCBI Taxonomy" id="3156398"/>
    <lineage>
        <taxon>Bacteria</taxon>
        <taxon>Bacillati</taxon>
        <taxon>Actinomycetota</taxon>
        <taxon>Actinomycetes</taxon>
        <taxon>Kitasatosporales</taxon>
        <taxon>Streptomycetaceae</taxon>
        <taxon>Streptomyces</taxon>
    </lineage>
</organism>
<dbReference type="InterPro" id="IPR013785">
    <property type="entry name" value="Aldolase_TIM"/>
</dbReference>
<gene>
    <name evidence="4" type="ORF">ABII15_01820</name>
</gene>
<evidence type="ECO:0000256" key="2">
    <source>
        <dbReference type="SAM" id="SignalP"/>
    </source>
</evidence>
<dbReference type="SUPFAM" id="SSF51445">
    <property type="entry name" value="(Trans)glycosidases"/>
    <property type="match status" value="1"/>
</dbReference>
<evidence type="ECO:0000256" key="1">
    <source>
        <dbReference type="SAM" id="MobiDB-lite"/>
    </source>
</evidence>
<dbReference type="InterPro" id="IPR017853">
    <property type="entry name" value="GH"/>
</dbReference>
<protein>
    <submittedName>
        <fullName evidence="4">Endo alpha-1,4 polygalactosaminidase</fullName>
    </submittedName>
</protein>
<evidence type="ECO:0000313" key="4">
    <source>
        <dbReference type="EMBL" id="XCJ68771.1"/>
    </source>
</evidence>
<dbReference type="Pfam" id="PF03537">
    <property type="entry name" value="Glyco_hydro_114"/>
    <property type="match status" value="1"/>
</dbReference>
<name>A0AAU8IKI7_9ACTN</name>
<feature type="region of interest" description="Disordered" evidence="1">
    <location>
        <begin position="32"/>
        <end position="58"/>
    </location>
</feature>
<dbReference type="RefSeq" id="WP_353940455.1">
    <property type="nucleotide sequence ID" value="NZ_CP159534.1"/>
</dbReference>
<dbReference type="PANTHER" id="PTHR35273">
    <property type="entry name" value="ALPHA-1,4 POLYGALACTOSAMINIDASE, PUTATIVE (AFU_ORTHOLOGUE AFUA_3G07890)-RELATED"/>
    <property type="match status" value="1"/>
</dbReference>
<sequence length="282" mass="30253">MIFVPASRRSARPSAVGLALAAVLLLTACSSTSSPSGSGGHTPEVVRPTPNVGFDYQIGGPYTPPSGVRAVSRDRSAEPAKGLYNVCYVNAFQAQPDALRGWERDDPDLLLRDDEGDVVIDEDWDEALFDISTAAKRTRLAKIVGRWVEGCGDDGFQAVELDNLDSYSRSDGLLDASDAVAFARLLADRGHAAGLAVGQKNTAELLPKRSAVGFDFAVAEECGSYDECGAYAKAYDDRVFAVEYRAADFARACRAYGKRLSLVLRDVDVRPAGTKGYARRAC</sequence>
<accession>A0AAU8IKI7</accession>
<proteinExistence type="predicted"/>
<feature type="chain" id="PRO_5043425936" evidence="2">
    <location>
        <begin position="34"/>
        <end position="282"/>
    </location>
</feature>
<keyword evidence="2" id="KW-0732">Signal</keyword>
<dbReference type="EMBL" id="CP159534">
    <property type="protein sequence ID" value="XCJ68771.1"/>
    <property type="molecule type" value="Genomic_DNA"/>
</dbReference>
<dbReference type="AlphaFoldDB" id="A0AAU8IKI7"/>
<dbReference type="Gene3D" id="3.20.20.70">
    <property type="entry name" value="Aldolase class I"/>
    <property type="match status" value="1"/>
</dbReference>
<dbReference type="InterPro" id="IPR004352">
    <property type="entry name" value="GH114_TIM-barrel"/>
</dbReference>
<dbReference type="PANTHER" id="PTHR35273:SF2">
    <property type="entry name" value="ALPHA-GALACTOSIDASE"/>
    <property type="match status" value="1"/>
</dbReference>
<feature type="signal peptide" evidence="2">
    <location>
        <begin position="1"/>
        <end position="33"/>
    </location>
</feature>
<reference evidence="4" key="1">
    <citation type="submission" date="2024-06" db="EMBL/GenBank/DDBJ databases">
        <title>Streptomyces sp. strain HUAS MG91 genome sequences.</title>
        <authorList>
            <person name="Mo P."/>
        </authorList>
    </citation>
    <scope>NUCLEOTIDE SEQUENCE</scope>
    <source>
        <strain evidence="4">HUAS MG91</strain>
    </source>
</reference>
<feature type="domain" description="Glycoside-hydrolase family GH114 TIM-barrel" evidence="3">
    <location>
        <begin position="54"/>
        <end position="269"/>
    </location>
</feature>
<evidence type="ECO:0000259" key="3">
    <source>
        <dbReference type="Pfam" id="PF03537"/>
    </source>
</evidence>